<evidence type="ECO:0000256" key="1">
    <source>
        <dbReference type="SAM" id="Phobius"/>
    </source>
</evidence>
<dbReference type="NCBIfam" id="TIGR02896">
    <property type="entry name" value="spore_III_AF"/>
    <property type="match status" value="1"/>
</dbReference>
<keyword evidence="1" id="KW-1133">Transmembrane helix</keyword>
<dbReference type="OrthoDB" id="2375554at2"/>
<dbReference type="EMBL" id="MZGV01000010">
    <property type="protein sequence ID" value="OPJ63206.1"/>
    <property type="molecule type" value="Genomic_DNA"/>
</dbReference>
<proteinExistence type="predicted"/>
<dbReference type="Pfam" id="PF09581">
    <property type="entry name" value="Spore_III_AF"/>
    <property type="match status" value="1"/>
</dbReference>
<organism evidence="2 3">
    <name type="scientific">Clostridium oryzae</name>
    <dbReference type="NCBI Taxonomy" id="1450648"/>
    <lineage>
        <taxon>Bacteria</taxon>
        <taxon>Bacillati</taxon>
        <taxon>Bacillota</taxon>
        <taxon>Clostridia</taxon>
        <taxon>Eubacteriales</taxon>
        <taxon>Clostridiaceae</taxon>
        <taxon>Clostridium</taxon>
    </lineage>
</organism>
<dbReference type="AlphaFoldDB" id="A0A1V4ITF5"/>
<feature type="transmembrane region" description="Helical" evidence="1">
    <location>
        <begin position="37"/>
        <end position="54"/>
    </location>
</feature>
<keyword evidence="1" id="KW-0812">Transmembrane</keyword>
<dbReference type="InterPro" id="IPR014245">
    <property type="entry name" value="Spore_III_AF"/>
</dbReference>
<gene>
    <name evidence="2" type="ORF">CLORY_12890</name>
</gene>
<feature type="transmembrane region" description="Helical" evidence="1">
    <location>
        <begin position="6"/>
        <end position="25"/>
    </location>
</feature>
<dbReference type="Proteomes" id="UP000190080">
    <property type="component" value="Unassembled WGS sequence"/>
</dbReference>
<name>A0A1V4ITF5_9CLOT</name>
<comment type="caution">
    <text evidence="2">The sequence shown here is derived from an EMBL/GenBank/DDBJ whole genome shotgun (WGS) entry which is preliminary data.</text>
</comment>
<accession>A0A1V4ITF5</accession>
<dbReference type="STRING" id="1450648.CLORY_12890"/>
<evidence type="ECO:0000313" key="2">
    <source>
        <dbReference type="EMBL" id="OPJ63206.1"/>
    </source>
</evidence>
<reference evidence="2 3" key="1">
    <citation type="submission" date="2017-03" db="EMBL/GenBank/DDBJ databases">
        <title>Genome sequence of Clostridium oryzae DSM 28571.</title>
        <authorList>
            <person name="Poehlein A."/>
            <person name="Daniel R."/>
        </authorList>
    </citation>
    <scope>NUCLEOTIDE SEQUENCE [LARGE SCALE GENOMIC DNA]</scope>
    <source>
        <strain evidence="2 3">DSM 28571</strain>
    </source>
</reference>
<evidence type="ECO:0000313" key="3">
    <source>
        <dbReference type="Proteomes" id="UP000190080"/>
    </source>
</evidence>
<keyword evidence="3" id="KW-1185">Reference proteome</keyword>
<protein>
    <submittedName>
        <fullName evidence="2">Stage III sporulation protein SpoIIIAF</fullName>
    </submittedName>
</protein>
<keyword evidence="1" id="KW-0472">Membrane</keyword>
<sequence>MEAMKSWIINICTAVFFITAVEMVLPNNNFKKYSKFVLGLILITVVLNPIVKFLNNGSSINRFITSSSAKFEEQIDKSSKKYDKNMNESTVNQFEKNINSLCKKKLEKKFSGESFKIKSEISYDSTKNKFNIDSVIIGVQNGNVERVQKVIIGKHEKNTSVNDSGHLLEVKNFISKQLEISADKIMVYQL</sequence>